<feature type="domain" description="AB hydrolase-1" evidence="2">
    <location>
        <begin position="132"/>
        <end position="276"/>
    </location>
</feature>
<dbReference type="Proteomes" id="UP000092666">
    <property type="component" value="Unassembled WGS sequence"/>
</dbReference>
<accession>A0A1B9GL38</accession>
<name>A0A1B9GL38_9TREE</name>
<proteinExistence type="predicted"/>
<evidence type="ECO:0000256" key="1">
    <source>
        <dbReference type="SAM" id="SignalP"/>
    </source>
</evidence>
<dbReference type="EMBL" id="KV700132">
    <property type="protein sequence ID" value="OCF31655.1"/>
    <property type="molecule type" value="Genomic_DNA"/>
</dbReference>
<organism evidence="3 4">
    <name type="scientific">Kwoniella heveanensis BCC8398</name>
    <dbReference type="NCBI Taxonomy" id="1296120"/>
    <lineage>
        <taxon>Eukaryota</taxon>
        <taxon>Fungi</taxon>
        <taxon>Dikarya</taxon>
        <taxon>Basidiomycota</taxon>
        <taxon>Agaricomycotina</taxon>
        <taxon>Tremellomycetes</taxon>
        <taxon>Tremellales</taxon>
        <taxon>Cryptococcaceae</taxon>
        <taxon>Kwoniella</taxon>
    </lineage>
</organism>
<dbReference type="Gene3D" id="3.40.50.1820">
    <property type="entry name" value="alpha/beta hydrolase"/>
    <property type="match status" value="1"/>
</dbReference>
<gene>
    <name evidence="3" type="ORF">I316_06660</name>
</gene>
<dbReference type="Pfam" id="PF00561">
    <property type="entry name" value="Abhydrolase_1"/>
    <property type="match status" value="1"/>
</dbReference>
<keyword evidence="4" id="KW-1185">Reference proteome</keyword>
<dbReference type="SUPFAM" id="SSF53474">
    <property type="entry name" value="alpha/beta-Hydrolases"/>
    <property type="match status" value="1"/>
</dbReference>
<evidence type="ECO:0000259" key="2">
    <source>
        <dbReference type="Pfam" id="PF00561"/>
    </source>
</evidence>
<dbReference type="InterPro" id="IPR029058">
    <property type="entry name" value="AB_hydrolase_fold"/>
</dbReference>
<keyword evidence="1" id="KW-0732">Signal</keyword>
<evidence type="ECO:0000313" key="3">
    <source>
        <dbReference type="EMBL" id="OCF31655.1"/>
    </source>
</evidence>
<feature type="chain" id="PRO_5008627145" description="AB hydrolase-1 domain-containing protein" evidence="1">
    <location>
        <begin position="18"/>
        <end position="436"/>
    </location>
</feature>
<evidence type="ECO:0000313" key="4">
    <source>
        <dbReference type="Proteomes" id="UP000092666"/>
    </source>
</evidence>
<reference evidence="3 4" key="1">
    <citation type="submission" date="2013-07" db="EMBL/GenBank/DDBJ databases">
        <title>The Genome Sequence of Cryptococcus heveanensis BCC8398.</title>
        <authorList>
            <consortium name="The Broad Institute Genome Sequencing Platform"/>
            <person name="Cuomo C."/>
            <person name="Litvintseva A."/>
            <person name="Chen Y."/>
            <person name="Heitman J."/>
            <person name="Sun S."/>
            <person name="Springer D."/>
            <person name="Dromer F."/>
            <person name="Young S.K."/>
            <person name="Zeng Q."/>
            <person name="Gargeya S."/>
            <person name="Fitzgerald M."/>
            <person name="Abouelleil A."/>
            <person name="Alvarado L."/>
            <person name="Berlin A.M."/>
            <person name="Chapman S.B."/>
            <person name="Dewar J."/>
            <person name="Goldberg J."/>
            <person name="Griggs A."/>
            <person name="Gujja S."/>
            <person name="Hansen M."/>
            <person name="Howarth C."/>
            <person name="Imamovic A."/>
            <person name="Larimer J."/>
            <person name="McCowan C."/>
            <person name="Murphy C."/>
            <person name="Pearson M."/>
            <person name="Priest M."/>
            <person name="Roberts A."/>
            <person name="Saif S."/>
            <person name="Shea T."/>
            <person name="Sykes S."/>
            <person name="Wortman J."/>
            <person name="Nusbaum C."/>
            <person name="Birren B."/>
        </authorList>
    </citation>
    <scope>NUCLEOTIDE SEQUENCE [LARGE SCALE GENOMIC DNA]</scope>
    <source>
        <strain evidence="3 4">BCC8398</strain>
    </source>
</reference>
<sequence length="436" mass="45772">MFTKLASLAVLGSLVAAAPSAAPAPDKVSIDNVRLIQRQNSGVNANCRSFHADVTASTEQNIDLASVIGGPPPNQQVLTQASIDQFAAGSTVMQQIGNATKIPVNGTYSIYFEYCEPKNGQSSNSSKIFQTHHGLVGNAGYWNVQLDNSPNNSFAESAAAAGWSTLSYDRLGVGQSAKPDGTNVVQISYEIAQSVAIAQALRSGNLSDVGQFGTVVGVGHSYGSNLLTGVASIAPEAFDALVLTGFTNNATMGPLGLFAFQSTIANVAYPNRFASDANDYVITPSKAVDQTGFFHYPNYTNSSLDFFTNNKGEYTLGQQNTIAVPIKLSRTNFTKPVFVVTGEYDAPYCAANCSVTSLTASSSSNSSMSSSNSTSASSNSSSTVAVTQLDTAKDLFPGVTAFDTYVVPDTAHGINYHTTAYQAYQQIINFVSGQGL</sequence>
<dbReference type="OrthoDB" id="1743579at2759"/>
<dbReference type="STRING" id="1296120.A0A1B9GL38"/>
<dbReference type="InterPro" id="IPR000073">
    <property type="entry name" value="AB_hydrolase_1"/>
</dbReference>
<dbReference type="AlphaFoldDB" id="A0A1B9GL38"/>
<protein>
    <recommendedName>
        <fullName evidence="2">AB hydrolase-1 domain-containing protein</fullName>
    </recommendedName>
</protein>
<feature type="signal peptide" evidence="1">
    <location>
        <begin position="1"/>
        <end position="17"/>
    </location>
</feature>
<reference evidence="4" key="2">
    <citation type="submission" date="2013-12" db="EMBL/GenBank/DDBJ databases">
        <title>Evolution of pathogenesis and genome organization in the Tremellales.</title>
        <authorList>
            <person name="Cuomo C."/>
            <person name="Litvintseva A."/>
            <person name="Heitman J."/>
            <person name="Chen Y."/>
            <person name="Sun S."/>
            <person name="Springer D."/>
            <person name="Dromer F."/>
            <person name="Young S."/>
            <person name="Zeng Q."/>
            <person name="Chapman S."/>
            <person name="Gujja S."/>
            <person name="Saif S."/>
            <person name="Birren B."/>
        </authorList>
    </citation>
    <scope>NUCLEOTIDE SEQUENCE [LARGE SCALE GENOMIC DNA]</scope>
    <source>
        <strain evidence="4">BCC8398</strain>
    </source>
</reference>